<dbReference type="EMBL" id="JANPWB010000011">
    <property type="protein sequence ID" value="KAJ1127708.1"/>
    <property type="molecule type" value="Genomic_DNA"/>
</dbReference>
<organism evidence="2 3">
    <name type="scientific">Pleurodeles waltl</name>
    <name type="common">Iberian ribbed newt</name>
    <dbReference type="NCBI Taxonomy" id="8319"/>
    <lineage>
        <taxon>Eukaryota</taxon>
        <taxon>Metazoa</taxon>
        <taxon>Chordata</taxon>
        <taxon>Craniata</taxon>
        <taxon>Vertebrata</taxon>
        <taxon>Euteleostomi</taxon>
        <taxon>Amphibia</taxon>
        <taxon>Batrachia</taxon>
        <taxon>Caudata</taxon>
        <taxon>Salamandroidea</taxon>
        <taxon>Salamandridae</taxon>
        <taxon>Pleurodelinae</taxon>
        <taxon>Pleurodeles</taxon>
    </lineage>
</organism>
<dbReference type="Proteomes" id="UP001066276">
    <property type="component" value="Chromosome 7"/>
</dbReference>
<accession>A0AAV7PPQ0</accession>
<gene>
    <name evidence="2" type="ORF">NDU88_006101</name>
</gene>
<evidence type="ECO:0000313" key="2">
    <source>
        <dbReference type="EMBL" id="KAJ1127708.1"/>
    </source>
</evidence>
<name>A0AAV7PPQ0_PLEWA</name>
<evidence type="ECO:0000256" key="1">
    <source>
        <dbReference type="SAM" id="MobiDB-lite"/>
    </source>
</evidence>
<protein>
    <submittedName>
        <fullName evidence="2">Uncharacterized protein</fullName>
    </submittedName>
</protein>
<evidence type="ECO:0000313" key="3">
    <source>
        <dbReference type="Proteomes" id="UP001066276"/>
    </source>
</evidence>
<feature type="region of interest" description="Disordered" evidence="1">
    <location>
        <begin position="33"/>
        <end position="53"/>
    </location>
</feature>
<comment type="caution">
    <text evidence="2">The sequence shown here is derived from an EMBL/GenBank/DDBJ whole genome shotgun (WGS) entry which is preliminary data.</text>
</comment>
<reference evidence="2" key="1">
    <citation type="journal article" date="2022" name="bioRxiv">
        <title>Sequencing and chromosome-scale assembly of the giantPleurodeles waltlgenome.</title>
        <authorList>
            <person name="Brown T."/>
            <person name="Elewa A."/>
            <person name="Iarovenko S."/>
            <person name="Subramanian E."/>
            <person name="Araus A.J."/>
            <person name="Petzold A."/>
            <person name="Susuki M."/>
            <person name="Suzuki K.-i.T."/>
            <person name="Hayashi T."/>
            <person name="Toyoda A."/>
            <person name="Oliveira C."/>
            <person name="Osipova E."/>
            <person name="Leigh N.D."/>
            <person name="Simon A."/>
            <person name="Yun M.H."/>
        </authorList>
    </citation>
    <scope>NUCLEOTIDE SEQUENCE</scope>
    <source>
        <strain evidence="2">20211129_DDA</strain>
        <tissue evidence="2">Liver</tissue>
    </source>
</reference>
<dbReference type="AlphaFoldDB" id="A0AAV7PPQ0"/>
<proteinExistence type="predicted"/>
<keyword evidence="3" id="KW-1185">Reference proteome</keyword>
<sequence>MEGRVLVLHFGQNRPGAGIGQEGRVRLEHRLKSRKVRGGDAGGRDGTREDLLEDADGPLDVNRAVCERVLEHSWDCEEED</sequence>